<evidence type="ECO:0000256" key="1">
    <source>
        <dbReference type="SAM" id="MobiDB-lite"/>
    </source>
</evidence>
<evidence type="ECO:0000313" key="2">
    <source>
        <dbReference type="EMBL" id="KAL3784524.1"/>
    </source>
</evidence>
<organism evidence="2 3">
    <name type="scientific">Cyclotella cryptica</name>
    <dbReference type="NCBI Taxonomy" id="29204"/>
    <lineage>
        <taxon>Eukaryota</taxon>
        <taxon>Sar</taxon>
        <taxon>Stramenopiles</taxon>
        <taxon>Ochrophyta</taxon>
        <taxon>Bacillariophyta</taxon>
        <taxon>Coscinodiscophyceae</taxon>
        <taxon>Thalassiosirophycidae</taxon>
        <taxon>Stephanodiscales</taxon>
        <taxon>Stephanodiscaceae</taxon>
        <taxon>Cyclotella</taxon>
    </lineage>
</organism>
<feature type="region of interest" description="Disordered" evidence="1">
    <location>
        <begin position="1"/>
        <end position="52"/>
    </location>
</feature>
<feature type="compositionally biased region" description="Polar residues" evidence="1">
    <location>
        <begin position="308"/>
        <end position="319"/>
    </location>
</feature>
<proteinExistence type="predicted"/>
<accession>A0ABD3P8E2</accession>
<comment type="caution">
    <text evidence="2">The sequence shown here is derived from an EMBL/GenBank/DDBJ whole genome shotgun (WGS) entry which is preliminary data.</text>
</comment>
<dbReference type="EMBL" id="JABMIG020000234">
    <property type="protein sequence ID" value="KAL3784524.1"/>
    <property type="molecule type" value="Genomic_DNA"/>
</dbReference>
<dbReference type="AlphaFoldDB" id="A0ABD3P8E2"/>
<feature type="compositionally biased region" description="Basic and acidic residues" evidence="1">
    <location>
        <begin position="277"/>
        <end position="303"/>
    </location>
</feature>
<feature type="compositionally biased region" description="Polar residues" evidence="1">
    <location>
        <begin position="163"/>
        <end position="178"/>
    </location>
</feature>
<feature type="compositionally biased region" description="Basic and acidic residues" evidence="1">
    <location>
        <begin position="320"/>
        <end position="341"/>
    </location>
</feature>
<evidence type="ECO:0000313" key="3">
    <source>
        <dbReference type="Proteomes" id="UP001516023"/>
    </source>
</evidence>
<keyword evidence="3" id="KW-1185">Reference proteome</keyword>
<feature type="compositionally biased region" description="Polar residues" evidence="1">
    <location>
        <begin position="357"/>
        <end position="366"/>
    </location>
</feature>
<protein>
    <submittedName>
        <fullName evidence="2">Uncharacterized protein</fullName>
    </submittedName>
</protein>
<feature type="compositionally biased region" description="Basic residues" evidence="1">
    <location>
        <begin position="404"/>
        <end position="416"/>
    </location>
</feature>
<feature type="region of interest" description="Disordered" evidence="1">
    <location>
        <begin position="274"/>
        <end position="421"/>
    </location>
</feature>
<gene>
    <name evidence="2" type="ORF">HJC23_012159</name>
</gene>
<sequence>MSGSPQRNQARPDPFDLHSHEAPANSNSKKKSGSSLNVDLDPPNGRDLFRHPSAAGLASSFDAPQHQMEQQCQHWGAATARSSAYSTGLCNQGFNIGMYPTMGVAYVLNDSPVQAPVIHANSVPYIMSAAGCAAMPSGHQFMHYGYSPYNLYQMQPMSALGYSSSQLTDPSQLSTQHLPSDRSLSRRDVTVAGQQASPDDRDAYKLLFMEKFQQKLSTRFTSDEAAVLQQTEGNSEQSSLMWGQVLDNYLEHKRALVENTRQLVDAQIAHQRSIMQRQHDLARQNESMHEHHNAEQTDQEQMRGLKQSIMSEISANSQDSTKESPKKQIDARAVGKNEKKSPARGHFSPPTKRLVGQMTNSASAESSFRDPLPSSPTEKKKVDPVTVNPATQTKMPKTPPEKNNKKRKRGPYKKKTNSTLVTSPSSIRVEPLVTCFPTNYERFIKDIALDNRAENIIGKFSEWIDPVTDRILWSAVKEDNEHIQEERIARQLFYDEQIETMNERLDMYTKLEEAIELISIENSRNHQPKNARSLFKTHIREVTMDLVHIGLSNYQMLEDNMDSILNINH</sequence>
<reference evidence="2 3" key="1">
    <citation type="journal article" date="2020" name="G3 (Bethesda)">
        <title>Improved Reference Genome for Cyclotella cryptica CCMP332, a Model for Cell Wall Morphogenesis, Salinity Adaptation, and Lipid Production in Diatoms (Bacillariophyta).</title>
        <authorList>
            <person name="Roberts W.R."/>
            <person name="Downey K.M."/>
            <person name="Ruck E.C."/>
            <person name="Traller J.C."/>
            <person name="Alverson A.J."/>
        </authorList>
    </citation>
    <scope>NUCLEOTIDE SEQUENCE [LARGE SCALE GENOMIC DNA]</scope>
    <source>
        <strain evidence="2 3">CCMP332</strain>
    </source>
</reference>
<feature type="compositionally biased region" description="Basic and acidic residues" evidence="1">
    <location>
        <begin position="179"/>
        <end position="189"/>
    </location>
</feature>
<name>A0ABD3P8E2_9STRA</name>
<feature type="region of interest" description="Disordered" evidence="1">
    <location>
        <begin position="163"/>
        <end position="196"/>
    </location>
</feature>
<dbReference type="Proteomes" id="UP001516023">
    <property type="component" value="Unassembled WGS sequence"/>
</dbReference>